<sequence>MKKESQVPFVSPLVLRRELENLLSSEYLSPINASLRHSHPIIFWNVVYYSRRLSLPTHLCSWIARCVHVRCVYDVPEMHTTCTPLYFANPSHHDGSLPTSDRPLAVWQHVIDSLQQSSVLLDREQLDVQYRVDFEHLPPRILSMLPVQDYPPRNVTRACRKIFLPLDLV</sequence>
<name>A0A914S147_PAREQ</name>
<keyword evidence="1" id="KW-1185">Reference proteome</keyword>
<organism evidence="1 2">
    <name type="scientific">Parascaris equorum</name>
    <name type="common">Equine roundworm</name>
    <dbReference type="NCBI Taxonomy" id="6256"/>
    <lineage>
        <taxon>Eukaryota</taxon>
        <taxon>Metazoa</taxon>
        <taxon>Ecdysozoa</taxon>
        <taxon>Nematoda</taxon>
        <taxon>Chromadorea</taxon>
        <taxon>Rhabditida</taxon>
        <taxon>Spirurina</taxon>
        <taxon>Ascaridomorpha</taxon>
        <taxon>Ascaridoidea</taxon>
        <taxon>Ascarididae</taxon>
        <taxon>Parascaris</taxon>
    </lineage>
</organism>
<dbReference type="AlphaFoldDB" id="A0A914S147"/>
<dbReference type="InterPro" id="IPR051696">
    <property type="entry name" value="DENN_Domain_GEFs"/>
</dbReference>
<evidence type="ECO:0000313" key="2">
    <source>
        <dbReference type="WBParaSite" id="PEQ_0000803501-mRNA-1"/>
    </source>
</evidence>
<accession>A0A914S147</accession>
<dbReference type="Proteomes" id="UP000887564">
    <property type="component" value="Unplaced"/>
</dbReference>
<dbReference type="WBParaSite" id="PEQ_0000803501-mRNA-1">
    <property type="protein sequence ID" value="PEQ_0000803501-mRNA-1"/>
    <property type="gene ID" value="PEQ_0000803501"/>
</dbReference>
<dbReference type="GO" id="GO:0031410">
    <property type="term" value="C:cytoplasmic vesicle"/>
    <property type="evidence" value="ECO:0007669"/>
    <property type="project" value="TreeGrafter"/>
</dbReference>
<dbReference type="PANTHER" id="PTHR12296">
    <property type="entry name" value="DENN DOMAIN-CONTAINING PROTEIN 4"/>
    <property type="match status" value="1"/>
</dbReference>
<evidence type="ECO:0000313" key="1">
    <source>
        <dbReference type="Proteomes" id="UP000887564"/>
    </source>
</evidence>
<dbReference type="GO" id="GO:0032483">
    <property type="term" value="P:regulation of Rab protein signal transduction"/>
    <property type="evidence" value="ECO:0007669"/>
    <property type="project" value="TreeGrafter"/>
</dbReference>
<proteinExistence type="predicted"/>
<reference evidence="2" key="1">
    <citation type="submission" date="2022-11" db="UniProtKB">
        <authorList>
            <consortium name="WormBaseParasite"/>
        </authorList>
    </citation>
    <scope>IDENTIFICATION</scope>
</reference>
<protein>
    <submittedName>
        <fullName evidence="2">Uncharacterized protein</fullName>
    </submittedName>
</protein>
<dbReference type="GO" id="GO:0005085">
    <property type="term" value="F:guanyl-nucleotide exchange factor activity"/>
    <property type="evidence" value="ECO:0007669"/>
    <property type="project" value="UniProtKB-ARBA"/>
</dbReference>
<dbReference type="PANTHER" id="PTHR12296:SF30">
    <property type="entry name" value="DENN DOMAIN-CONTAINING PROTEIN CRAG"/>
    <property type="match status" value="1"/>
</dbReference>